<evidence type="ECO:0000256" key="2">
    <source>
        <dbReference type="SAM" id="Phobius"/>
    </source>
</evidence>
<evidence type="ECO:0000313" key="4">
    <source>
        <dbReference type="Proteomes" id="UP000070299"/>
    </source>
</evidence>
<comment type="caution">
    <text evidence="3">The sequence shown here is derived from an EMBL/GenBank/DDBJ whole genome shotgun (WGS) entry which is preliminary data.</text>
</comment>
<dbReference type="EMBL" id="LSNE01000003">
    <property type="protein sequence ID" value="KXI30500.1"/>
    <property type="molecule type" value="Genomic_DNA"/>
</dbReference>
<dbReference type="PANTHER" id="PTHR11328">
    <property type="entry name" value="MAJOR FACILITATOR SUPERFAMILY DOMAIN-CONTAINING PROTEIN"/>
    <property type="match status" value="1"/>
</dbReference>
<feature type="transmembrane region" description="Helical" evidence="2">
    <location>
        <begin position="12"/>
        <end position="33"/>
    </location>
</feature>
<dbReference type="GO" id="GO:0008643">
    <property type="term" value="P:carbohydrate transport"/>
    <property type="evidence" value="ECO:0007669"/>
    <property type="project" value="InterPro"/>
</dbReference>
<dbReference type="GO" id="GO:0005886">
    <property type="term" value="C:plasma membrane"/>
    <property type="evidence" value="ECO:0007669"/>
    <property type="project" value="TreeGrafter"/>
</dbReference>
<dbReference type="Pfam" id="PF13347">
    <property type="entry name" value="MFS_2"/>
    <property type="match status" value="1"/>
</dbReference>
<dbReference type="SUPFAM" id="SSF103473">
    <property type="entry name" value="MFS general substrate transporter"/>
    <property type="match status" value="1"/>
</dbReference>
<dbReference type="GO" id="GO:0015293">
    <property type="term" value="F:symporter activity"/>
    <property type="evidence" value="ECO:0007669"/>
    <property type="project" value="InterPro"/>
</dbReference>
<feature type="transmembrane region" description="Helical" evidence="2">
    <location>
        <begin position="118"/>
        <end position="139"/>
    </location>
</feature>
<dbReference type="Gene3D" id="1.20.1250.20">
    <property type="entry name" value="MFS general substrate transporter like domains"/>
    <property type="match status" value="2"/>
</dbReference>
<feature type="transmembrane region" description="Helical" evidence="2">
    <location>
        <begin position="248"/>
        <end position="265"/>
    </location>
</feature>
<feature type="transmembrane region" description="Helical" evidence="2">
    <location>
        <begin position="159"/>
        <end position="183"/>
    </location>
</feature>
<proteinExistence type="inferred from homology"/>
<dbReference type="InterPro" id="IPR039672">
    <property type="entry name" value="MFS_2"/>
</dbReference>
<dbReference type="PANTHER" id="PTHR11328:SF24">
    <property type="entry name" value="MAJOR FACILITATOR SUPERFAMILY (MFS) PROFILE DOMAIN-CONTAINING PROTEIN"/>
    <property type="match status" value="1"/>
</dbReference>
<evidence type="ECO:0000313" key="3">
    <source>
        <dbReference type="EMBL" id="KXI30500.1"/>
    </source>
</evidence>
<feature type="transmembrane region" description="Helical" evidence="2">
    <location>
        <begin position="345"/>
        <end position="367"/>
    </location>
</feature>
<comment type="similarity">
    <text evidence="1">Belongs to the sodium:galactoside symporter (TC 2.A.2) family.</text>
</comment>
<sequence length="416" mass="46118">MVLAIPFYQMTLGIDPFLLSIVLILPFLLASLLNPWVGHLSDQYHSRFGRRRPFIFVSAWICGLLYGLVWMVPEHWSAHSQLAYFALTSLLLYCGYVFLNVPMTCLSFEISRDPQNRLALMGFTTYFVKLGTLLYQWLFPLAQLALFSSVFFGIKVVGWGVGIGVIALLGMLPAIFCQEQAFVRQPSSRIRLRDSVELLKHNKTLSIILLVCVLQLGGSAFSASMDYYLLVYYVHGGDLILGSIDKGWLSTAYTLLGMFAIPLLLRWSTRAGKIKVLRGVLLLTALGGLVKWFLFVPGIGLWIVFDALLCTLIWSAMSTVIPAIIADTSDQHSQRTGQHSEGRFVALFTLVANLSAGLAILLAGLSLNLSGFDADLGSHQSSDSLTIMRLILAGGTFTFSILAWALIRYQIDENNK</sequence>
<keyword evidence="2" id="KW-0812">Transmembrane</keyword>
<keyword evidence="2" id="KW-0472">Membrane</keyword>
<feature type="transmembrane region" description="Helical" evidence="2">
    <location>
        <begin position="301"/>
        <end position="325"/>
    </location>
</feature>
<evidence type="ECO:0000256" key="1">
    <source>
        <dbReference type="ARBA" id="ARBA00009617"/>
    </source>
</evidence>
<dbReference type="InterPro" id="IPR036259">
    <property type="entry name" value="MFS_trans_sf"/>
</dbReference>
<feature type="transmembrane region" description="Helical" evidence="2">
    <location>
        <begin position="387"/>
        <end position="407"/>
    </location>
</feature>
<feature type="transmembrane region" description="Helical" evidence="2">
    <location>
        <begin position="84"/>
        <end position="106"/>
    </location>
</feature>
<dbReference type="Proteomes" id="UP000070299">
    <property type="component" value="Unassembled WGS sequence"/>
</dbReference>
<organism evidence="3 4">
    <name type="scientific">Paraglaciecola hydrolytica</name>
    <dbReference type="NCBI Taxonomy" id="1799789"/>
    <lineage>
        <taxon>Bacteria</taxon>
        <taxon>Pseudomonadati</taxon>
        <taxon>Pseudomonadota</taxon>
        <taxon>Gammaproteobacteria</taxon>
        <taxon>Alteromonadales</taxon>
        <taxon>Alteromonadaceae</taxon>
        <taxon>Paraglaciecola</taxon>
    </lineage>
</organism>
<feature type="transmembrane region" description="Helical" evidence="2">
    <location>
        <begin position="277"/>
        <end position="295"/>
    </location>
</feature>
<gene>
    <name evidence="3" type="ORF">AX660_06385</name>
</gene>
<accession>A0A136A5V3</accession>
<feature type="transmembrane region" description="Helical" evidence="2">
    <location>
        <begin position="204"/>
        <end position="228"/>
    </location>
</feature>
<dbReference type="STRING" id="1799789.AX660_06385"/>
<keyword evidence="2" id="KW-1133">Transmembrane helix</keyword>
<keyword evidence="4" id="KW-1185">Reference proteome</keyword>
<evidence type="ECO:0008006" key="5">
    <source>
        <dbReference type="Google" id="ProtNLM"/>
    </source>
</evidence>
<reference evidence="4" key="1">
    <citation type="submission" date="2016-02" db="EMBL/GenBank/DDBJ databases">
        <authorList>
            <person name="Schultz-Johansen M."/>
            <person name="Glaring M.A."/>
            <person name="Bech P.K."/>
            <person name="Stougaard P."/>
        </authorList>
    </citation>
    <scope>NUCLEOTIDE SEQUENCE [LARGE SCALE GENOMIC DNA]</scope>
    <source>
        <strain evidence="4">S66</strain>
    </source>
</reference>
<protein>
    <recommendedName>
        <fullName evidence="5">Sodium:melibiose symporter</fullName>
    </recommendedName>
</protein>
<feature type="transmembrane region" description="Helical" evidence="2">
    <location>
        <begin position="54"/>
        <end position="72"/>
    </location>
</feature>
<name>A0A136A5V3_9ALTE</name>
<dbReference type="AlphaFoldDB" id="A0A136A5V3"/>